<accession>C4GHC4</accession>
<evidence type="ECO:0000313" key="2">
    <source>
        <dbReference type="Proteomes" id="UP000003009"/>
    </source>
</evidence>
<dbReference type="HOGENOM" id="CLU_3217393_0_0_4"/>
<evidence type="ECO:0000313" key="1">
    <source>
        <dbReference type="EMBL" id="EEP68362.1"/>
    </source>
</evidence>
<keyword evidence="2" id="KW-1185">Reference proteome</keyword>
<organism evidence="1 2">
    <name type="scientific">Kingella oralis ATCC 51147</name>
    <dbReference type="NCBI Taxonomy" id="629741"/>
    <lineage>
        <taxon>Bacteria</taxon>
        <taxon>Pseudomonadati</taxon>
        <taxon>Pseudomonadota</taxon>
        <taxon>Betaproteobacteria</taxon>
        <taxon>Neisseriales</taxon>
        <taxon>Neisseriaceae</taxon>
        <taxon>Kingella</taxon>
    </lineage>
</organism>
<sequence length="44" mass="4647">MNGSLKNTTVWSPFCAPNGFLLDETFAKPATDGASAACRHHANP</sequence>
<comment type="caution">
    <text evidence="1">The sequence shown here is derived from an EMBL/GenBank/DDBJ whole genome shotgun (WGS) entry which is preliminary data.</text>
</comment>
<reference evidence="1" key="1">
    <citation type="submission" date="2009-04" db="EMBL/GenBank/DDBJ databases">
        <authorList>
            <person name="Weinstock G."/>
            <person name="Sodergren E."/>
            <person name="Clifton S."/>
            <person name="Fulton L."/>
            <person name="Fulton B."/>
            <person name="Courtney L."/>
            <person name="Fronick C."/>
            <person name="Harrison M."/>
            <person name="Strong C."/>
            <person name="Farmer C."/>
            <person name="Delahaunty K."/>
            <person name="Markovic C."/>
            <person name="Hall O."/>
            <person name="Minx P."/>
            <person name="Tomlinson C."/>
            <person name="Mitreva M."/>
            <person name="Nelson J."/>
            <person name="Hou S."/>
            <person name="Wollam A."/>
            <person name="Pepin K.H."/>
            <person name="Johnson M."/>
            <person name="Bhonagiri V."/>
            <person name="Nash W.E."/>
            <person name="Warren W."/>
            <person name="Chinwalla A."/>
            <person name="Mardis E.R."/>
            <person name="Wilson R.K."/>
        </authorList>
    </citation>
    <scope>NUCLEOTIDE SEQUENCE [LARGE SCALE GENOMIC DNA]</scope>
    <source>
        <strain evidence="1">ATCC 51147</strain>
    </source>
</reference>
<name>C4GHC4_9NEIS</name>
<dbReference type="EMBL" id="ACJW02000002">
    <property type="protein sequence ID" value="EEP68362.1"/>
    <property type="molecule type" value="Genomic_DNA"/>
</dbReference>
<dbReference type="AlphaFoldDB" id="C4GHC4"/>
<gene>
    <name evidence="1" type="ORF">GCWU000324_00256</name>
</gene>
<proteinExistence type="predicted"/>
<protein>
    <submittedName>
        <fullName evidence="1">Uncharacterized protein</fullName>
    </submittedName>
</protein>
<dbReference type="Proteomes" id="UP000003009">
    <property type="component" value="Unassembled WGS sequence"/>
</dbReference>
<dbReference type="STRING" id="629741.GCWU000324_00256"/>